<dbReference type="Proteomes" id="UP001576708">
    <property type="component" value="Unassembled WGS sequence"/>
</dbReference>
<organism evidence="1 2">
    <name type="scientific">Shewanella mangrovisoli</name>
    <dbReference type="NCBI Taxonomy" id="2864211"/>
    <lineage>
        <taxon>Bacteria</taxon>
        <taxon>Pseudomonadati</taxon>
        <taxon>Pseudomonadota</taxon>
        <taxon>Gammaproteobacteria</taxon>
        <taxon>Alteromonadales</taxon>
        <taxon>Shewanellaceae</taxon>
        <taxon>Shewanella</taxon>
    </lineage>
</organism>
<dbReference type="Gene3D" id="3.40.1350.10">
    <property type="match status" value="1"/>
</dbReference>
<accession>A0ABV4VDP8</accession>
<reference evidence="1 2" key="1">
    <citation type="submission" date="2024-09" db="EMBL/GenBank/DDBJ databases">
        <authorList>
            <person name="Zhang Y."/>
        </authorList>
    </citation>
    <scope>NUCLEOTIDE SEQUENCE [LARGE SCALE GENOMIC DNA]</scope>
    <source>
        <strain evidence="1 2">ZJ318</strain>
    </source>
</reference>
<keyword evidence="2" id="KW-1185">Reference proteome</keyword>
<evidence type="ECO:0000313" key="1">
    <source>
        <dbReference type="EMBL" id="MFB2618405.1"/>
    </source>
</evidence>
<comment type="caution">
    <text evidence="1">The sequence shown here is derived from an EMBL/GenBank/DDBJ whole genome shotgun (WGS) entry which is preliminary data.</text>
</comment>
<dbReference type="RefSeq" id="WP_342200520.1">
    <property type="nucleotide sequence ID" value="NZ_JBCATE010000001.1"/>
</dbReference>
<evidence type="ECO:0000313" key="2">
    <source>
        <dbReference type="Proteomes" id="UP001576708"/>
    </source>
</evidence>
<evidence type="ECO:0008006" key="3">
    <source>
        <dbReference type="Google" id="ProtNLM"/>
    </source>
</evidence>
<gene>
    <name evidence="1" type="ORF">ACE02W_01090</name>
</gene>
<dbReference type="InterPro" id="IPR011856">
    <property type="entry name" value="tRNA_endonuc-like_dom_sf"/>
</dbReference>
<sequence>MPLYEISNNELKPLVGTTFREQNLWERRDLQRLFKLNISVIDPDLLVIAEEFGEWNEGNRRIDLLAVDKNANLVVIELKRTEDGGHMELQAIRYAAMVANMRWDVAVSIFTRFLSDNGIDLDAESRLCEFLDWDKPRQDDFAQNVRIILASADFSKEITTSVLWLNEHELDICCIRLSLHKIDNKLVLSSEQIIPLPEAEGYQIEVRQKKREERVSRGDSKDRSLYTISFNEEVFKCDFKKSDIGYNTVKLLEDNGLIDNRVFALLRDDTSCSFKLLKLPEEMTETEMRYAKYRYRQEPEITYEGKGYYIARNWGLANTPRFIEKMEKSFPSLKYSSNGD</sequence>
<name>A0ABV4VDP8_9GAMM</name>
<protein>
    <recommendedName>
        <fullName evidence="3">Endonuclease NucS</fullName>
    </recommendedName>
</protein>
<proteinExistence type="predicted"/>
<dbReference type="EMBL" id="JBHFGU010000001">
    <property type="protein sequence ID" value="MFB2618405.1"/>
    <property type="molecule type" value="Genomic_DNA"/>
</dbReference>